<evidence type="ECO:0000256" key="2">
    <source>
        <dbReference type="ARBA" id="ARBA00022553"/>
    </source>
</evidence>
<feature type="repeat" description="ANK" evidence="7">
    <location>
        <begin position="66"/>
        <end position="98"/>
    </location>
</feature>
<dbReference type="SMART" id="SM00220">
    <property type="entry name" value="S_TKc"/>
    <property type="match status" value="1"/>
</dbReference>
<gene>
    <name evidence="12" type="ORF">PCAR00345_LOCUS35172</name>
</gene>
<dbReference type="PANTHER" id="PTHR24351">
    <property type="entry name" value="RIBOSOMAL PROTEIN S6 KINASE"/>
    <property type="match status" value="1"/>
</dbReference>
<feature type="repeat" description="ANK" evidence="7">
    <location>
        <begin position="99"/>
        <end position="132"/>
    </location>
</feature>
<keyword evidence="6 8" id="KW-0067">ATP-binding</keyword>
<keyword evidence="3" id="KW-0808">Transferase</keyword>
<evidence type="ECO:0000259" key="11">
    <source>
        <dbReference type="PROSITE" id="PS50011"/>
    </source>
</evidence>
<name>A0A7S4BZT5_CHRCT</name>
<dbReference type="InterPro" id="IPR000719">
    <property type="entry name" value="Prot_kinase_dom"/>
</dbReference>
<dbReference type="PROSITE" id="PS50297">
    <property type="entry name" value="ANK_REP_REGION"/>
    <property type="match status" value="2"/>
</dbReference>
<keyword evidence="4 8" id="KW-0547">Nucleotide-binding</keyword>
<dbReference type="Gene3D" id="1.25.40.20">
    <property type="entry name" value="Ankyrin repeat-containing domain"/>
    <property type="match status" value="1"/>
</dbReference>
<dbReference type="InterPro" id="IPR008271">
    <property type="entry name" value="Ser/Thr_kinase_AS"/>
</dbReference>
<dbReference type="InterPro" id="IPR036770">
    <property type="entry name" value="Ankyrin_rpt-contain_sf"/>
</dbReference>
<dbReference type="AlphaFoldDB" id="A0A7S4BZT5"/>
<dbReference type="SUPFAM" id="SSF48403">
    <property type="entry name" value="Ankyrin repeat"/>
    <property type="match status" value="1"/>
</dbReference>
<dbReference type="PROSITE" id="PS50011">
    <property type="entry name" value="PROTEIN_KINASE_DOM"/>
    <property type="match status" value="1"/>
</dbReference>
<dbReference type="PROSITE" id="PS00107">
    <property type="entry name" value="PROTEIN_KINASE_ATP"/>
    <property type="match status" value="1"/>
</dbReference>
<evidence type="ECO:0000256" key="3">
    <source>
        <dbReference type="ARBA" id="ARBA00022679"/>
    </source>
</evidence>
<evidence type="ECO:0000313" key="12">
    <source>
        <dbReference type="EMBL" id="CAE0782470.1"/>
    </source>
</evidence>
<dbReference type="EMBL" id="HBIZ01054897">
    <property type="protein sequence ID" value="CAE0782470.1"/>
    <property type="molecule type" value="Transcribed_RNA"/>
</dbReference>
<evidence type="ECO:0000256" key="6">
    <source>
        <dbReference type="ARBA" id="ARBA00022840"/>
    </source>
</evidence>
<dbReference type="PROSITE" id="PS00108">
    <property type="entry name" value="PROTEIN_KINASE_ST"/>
    <property type="match status" value="1"/>
</dbReference>
<feature type="domain" description="Protein kinase" evidence="11">
    <location>
        <begin position="166"/>
        <end position="442"/>
    </location>
</feature>
<dbReference type="Pfam" id="PF00069">
    <property type="entry name" value="Pkinase"/>
    <property type="match status" value="1"/>
</dbReference>
<accession>A0A7S4BZT5</accession>
<reference evidence="12" key="1">
    <citation type="submission" date="2021-01" db="EMBL/GenBank/DDBJ databases">
        <authorList>
            <person name="Corre E."/>
            <person name="Pelletier E."/>
            <person name="Niang G."/>
            <person name="Scheremetjew M."/>
            <person name="Finn R."/>
            <person name="Kale V."/>
            <person name="Holt S."/>
            <person name="Cochrane G."/>
            <person name="Meng A."/>
            <person name="Brown T."/>
            <person name="Cohen L."/>
        </authorList>
    </citation>
    <scope>NUCLEOTIDE SEQUENCE</scope>
    <source>
        <strain evidence="12">CCMP645</strain>
    </source>
</reference>
<dbReference type="Gene3D" id="3.30.200.20">
    <property type="entry name" value="Phosphorylase Kinase, domain 1"/>
    <property type="match status" value="1"/>
</dbReference>
<dbReference type="InterPro" id="IPR011009">
    <property type="entry name" value="Kinase-like_dom_sf"/>
</dbReference>
<evidence type="ECO:0000256" key="1">
    <source>
        <dbReference type="ARBA" id="ARBA00022527"/>
    </source>
</evidence>
<organism evidence="12">
    <name type="scientific">Chrysotila carterae</name>
    <name type="common">Marine alga</name>
    <name type="synonym">Syracosphaera carterae</name>
    <dbReference type="NCBI Taxonomy" id="13221"/>
    <lineage>
        <taxon>Eukaryota</taxon>
        <taxon>Haptista</taxon>
        <taxon>Haptophyta</taxon>
        <taxon>Prymnesiophyceae</taxon>
        <taxon>Isochrysidales</taxon>
        <taxon>Isochrysidaceae</taxon>
        <taxon>Chrysotila</taxon>
    </lineage>
</organism>
<keyword evidence="1 9" id="KW-0723">Serine/threonine-protein kinase</keyword>
<feature type="compositionally biased region" description="Low complexity" evidence="10">
    <location>
        <begin position="203"/>
        <end position="215"/>
    </location>
</feature>
<keyword evidence="5" id="KW-0418">Kinase</keyword>
<dbReference type="Gene3D" id="1.10.510.10">
    <property type="entry name" value="Transferase(Phosphotransferase) domain 1"/>
    <property type="match status" value="1"/>
</dbReference>
<sequence length="498" mass="53307">MAGKQLCEFHKQAAVTIGGKERVVREKLQTSEQNVQSKPVQAARAKQWSALEEAVADSGAIGTDELGRTALHYAAGYGALSSVALLLRHGASANAADALGMTPLHWACLKNQAAVVRVLLCEGGADVHARAVAGIFRGRSPLELAARTGDGQMKQVLSESLGVSLFAVGRVVGRGGSSTVSRAVHRLSNDVVAIKTTRATTHNADGARGARANDGQRTPLQAAQAERRALSSLRHPFIIALHEAFQTADAFYLAIEFCAGGDLRRLLGRQKDKILPQASAIFVAAEVVLALEHMHSRMLLHRDVKAENVLIDAHGHVRLADLNIAAQLASSDLRAYSVVGTPVATAPEVLCGRGATFASDFWSLGVLVFEMVSGRAPFPADASLTPAPAIVVREILRGDRAELPASTSAVVVEAVDSLLQRDEALRPRDACAVKTLGLFEFVEWDALLQLRTPSPLRGQVHDTRCVELADWEYTRPTLRLKGLASESHLRQHMEATST</sequence>
<evidence type="ECO:0000256" key="7">
    <source>
        <dbReference type="PROSITE-ProRule" id="PRU00023"/>
    </source>
</evidence>
<dbReference type="GO" id="GO:0004674">
    <property type="term" value="F:protein serine/threonine kinase activity"/>
    <property type="evidence" value="ECO:0007669"/>
    <property type="project" value="UniProtKB-KW"/>
</dbReference>
<feature type="region of interest" description="Disordered" evidence="10">
    <location>
        <begin position="202"/>
        <end position="225"/>
    </location>
</feature>
<evidence type="ECO:0000256" key="10">
    <source>
        <dbReference type="SAM" id="MobiDB-lite"/>
    </source>
</evidence>
<dbReference type="InterPro" id="IPR002110">
    <property type="entry name" value="Ankyrin_rpt"/>
</dbReference>
<dbReference type="GO" id="GO:0005524">
    <property type="term" value="F:ATP binding"/>
    <property type="evidence" value="ECO:0007669"/>
    <property type="project" value="UniProtKB-UniRule"/>
</dbReference>
<evidence type="ECO:0000256" key="4">
    <source>
        <dbReference type="ARBA" id="ARBA00022741"/>
    </source>
</evidence>
<comment type="similarity">
    <text evidence="9">Belongs to the protein kinase superfamily.</text>
</comment>
<proteinExistence type="inferred from homology"/>
<dbReference type="SMART" id="SM00248">
    <property type="entry name" value="ANK"/>
    <property type="match status" value="3"/>
</dbReference>
<evidence type="ECO:0000256" key="5">
    <source>
        <dbReference type="ARBA" id="ARBA00022777"/>
    </source>
</evidence>
<dbReference type="SUPFAM" id="SSF56112">
    <property type="entry name" value="Protein kinase-like (PK-like)"/>
    <property type="match status" value="1"/>
</dbReference>
<dbReference type="InterPro" id="IPR017441">
    <property type="entry name" value="Protein_kinase_ATP_BS"/>
</dbReference>
<dbReference type="Pfam" id="PF12796">
    <property type="entry name" value="Ank_2"/>
    <property type="match status" value="1"/>
</dbReference>
<evidence type="ECO:0000256" key="8">
    <source>
        <dbReference type="PROSITE-ProRule" id="PRU10141"/>
    </source>
</evidence>
<protein>
    <recommendedName>
        <fullName evidence="11">Protein kinase domain-containing protein</fullName>
    </recommendedName>
</protein>
<dbReference type="PROSITE" id="PS50088">
    <property type="entry name" value="ANK_REPEAT"/>
    <property type="match status" value="2"/>
</dbReference>
<keyword evidence="7" id="KW-0040">ANK repeat</keyword>
<keyword evidence="2" id="KW-0597">Phosphoprotein</keyword>
<feature type="binding site" evidence="8">
    <location>
        <position position="195"/>
    </location>
    <ligand>
        <name>ATP</name>
        <dbReference type="ChEBI" id="CHEBI:30616"/>
    </ligand>
</feature>
<evidence type="ECO:0000256" key="9">
    <source>
        <dbReference type="RuleBase" id="RU000304"/>
    </source>
</evidence>